<evidence type="ECO:0000256" key="1">
    <source>
        <dbReference type="ARBA" id="ARBA00004651"/>
    </source>
</evidence>
<evidence type="ECO:0000256" key="9">
    <source>
        <dbReference type="SAM" id="Phobius"/>
    </source>
</evidence>
<evidence type="ECO:0000256" key="5">
    <source>
        <dbReference type="ARBA" id="ARBA00022692"/>
    </source>
</evidence>
<feature type="transmembrane region" description="Helical" evidence="9">
    <location>
        <begin position="81"/>
        <end position="105"/>
    </location>
</feature>
<sequence length="718" mass="76231">MRKIKFTKETFGLVIILIISSVLNLVNLNIEGYGNEYYAAGVKSMTMSLKNFFFVSFDPAGFVSIDKPPLGFWIQTISAKIFGYSGWSIILPQAIAGVISVWVIYRVVKRSFGAAAGLISALCLAVTPVFVAVSRNNTCDNLLVLTLLLACSALSIAAEKGKLKYLLISLALVGVGFNIKMLQAYMIAPALYITYLLFNTVSIKKRIVHLIAGTVILLAISFSWAVAVDLIPAANRPYVGSSGSNSVIQLIVQHNGLERLGISSTSSSSGNSGANDPGQNSKGQKSQNQDNTTSSTTSTTKVQSVQDNSTQSSSGNTSGQGMPSGAPNGNNGSGQGAPPNGGGSGQGQGTPPSGGSGQGGNGGGQGGGTFGGQEKSSITRLFSNNSLSDQIIWFFPLAIFGFIAAGIKEKIQKSADNKRKISLALWFTWMLPEFIYFSFTTGLFHPYYLTMLSAPIAALTGIGVVSMWEFYKESGWKSWILPVAIIADGLVQMLLISYYYSTSNVAKIIMIIMSVLCFASSAILIVANLLKNKNVKLKKIILATALTGLLAAPAVWSSTAVFCKMSGSFPSASLSLMTNKQMGGSGTSSSNSSNSKLIEFLQKNKTNEKYILVTQSTNGYASDIIIKTGEAVMTSGFFGTDNAITLSQFKELVNKGEVRYVMVGGQGGNNEIMNWVKSKGKVISESEWKDSSSNFQGFGGGNSEQLYDLKGVTTTGAK</sequence>
<evidence type="ECO:0000313" key="13">
    <source>
        <dbReference type="Proteomes" id="UP000694308"/>
    </source>
</evidence>
<evidence type="ECO:0000256" key="4">
    <source>
        <dbReference type="ARBA" id="ARBA00022679"/>
    </source>
</evidence>
<feature type="transmembrane region" description="Helical" evidence="9">
    <location>
        <begin position="542"/>
        <end position="562"/>
    </location>
</feature>
<proteinExistence type="predicted"/>
<evidence type="ECO:0000256" key="3">
    <source>
        <dbReference type="ARBA" id="ARBA00022676"/>
    </source>
</evidence>
<dbReference type="GO" id="GO:0016763">
    <property type="term" value="F:pentosyltransferase activity"/>
    <property type="evidence" value="ECO:0007669"/>
    <property type="project" value="TreeGrafter"/>
</dbReference>
<feature type="domain" description="Putative mannosyltransferase YkcA/B-like C-terminal" evidence="11">
    <location>
        <begin position="597"/>
        <end position="678"/>
    </location>
</feature>
<comment type="subcellular location">
    <subcellularLocation>
        <location evidence="1">Cell membrane</location>
        <topology evidence="1">Multi-pass membrane protein</topology>
    </subcellularLocation>
</comment>
<dbReference type="GO" id="GO:0009103">
    <property type="term" value="P:lipopolysaccharide biosynthetic process"/>
    <property type="evidence" value="ECO:0007669"/>
    <property type="project" value="UniProtKB-ARBA"/>
</dbReference>
<feature type="transmembrane region" description="Helical" evidence="9">
    <location>
        <begin position="12"/>
        <end position="30"/>
    </location>
</feature>
<feature type="compositionally biased region" description="Low complexity" evidence="8">
    <location>
        <begin position="284"/>
        <end position="330"/>
    </location>
</feature>
<feature type="transmembrane region" description="Helical" evidence="9">
    <location>
        <begin position="506"/>
        <end position="530"/>
    </location>
</feature>
<keyword evidence="4" id="KW-0808">Transferase</keyword>
<dbReference type="GO" id="GO:0005886">
    <property type="term" value="C:plasma membrane"/>
    <property type="evidence" value="ECO:0007669"/>
    <property type="project" value="UniProtKB-SubCell"/>
</dbReference>
<keyword evidence="5 9" id="KW-0812">Transmembrane</keyword>
<dbReference type="Pfam" id="PF24878">
    <property type="entry name" value="YkcB_C"/>
    <property type="match status" value="1"/>
</dbReference>
<dbReference type="InterPro" id="IPR050297">
    <property type="entry name" value="LipidA_mod_glycosyltrf_83"/>
</dbReference>
<evidence type="ECO:0000259" key="10">
    <source>
        <dbReference type="Pfam" id="PF13231"/>
    </source>
</evidence>
<organism evidence="12 13">
    <name type="scientific">Clostridium thailandense</name>
    <dbReference type="NCBI Taxonomy" id="2794346"/>
    <lineage>
        <taxon>Bacteria</taxon>
        <taxon>Bacillati</taxon>
        <taxon>Bacillota</taxon>
        <taxon>Clostridia</taxon>
        <taxon>Eubacteriales</taxon>
        <taxon>Clostridiaceae</taxon>
        <taxon>Clostridium</taxon>
    </lineage>
</organism>
<comment type="caution">
    <text evidence="12">The sequence shown here is derived from an EMBL/GenBank/DDBJ whole genome shotgun (WGS) entry which is preliminary data.</text>
</comment>
<feature type="compositionally biased region" description="Low complexity" evidence="8">
    <location>
        <begin position="261"/>
        <end position="273"/>
    </location>
</feature>
<evidence type="ECO:0000256" key="8">
    <source>
        <dbReference type="SAM" id="MobiDB-lite"/>
    </source>
</evidence>
<evidence type="ECO:0000313" key="12">
    <source>
        <dbReference type="EMBL" id="MBV7272612.1"/>
    </source>
</evidence>
<reference evidence="12" key="1">
    <citation type="submission" date="2020-12" db="EMBL/GenBank/DDBJ databases">
        <title>Clostridium thailandense sp. nov., a novel acetogenic bacterium isolated from peat land soil in Thailand.</title>
        <authorList>
            <person name="Chaikitkaew S."/>
            <person name="Birkeland N.K."/>
        </authorList>
    </citation>
    <scope>NUCLEOTIDE SEQUENCE</scope>
    <source>
        <strain evidence="12">PL3</strain>
    </source>
</reference>
<dbReference type="Proteomes" id="UP000694308">
    <property type="component" value="Unassembled WGS sequence"/>
</dbReference>
<feature type="transmembrane region" description="Helical" evidence="9">
    <location>
        <begin position="142"/>
        <end position="158"/>
    </location>
</feature>
<feature type="transmembrane region" description="Helical" evidence="9">
    <location>
        <begin position="421"/>
        <end position="439"/>
    </location>
</feature>
<name>A0A949TLE2_9CLOT</name>
<dbReference type="InterPro" id="IPR038731">
    <property type="entry name" value="RgtA/B/C-like"/>
</dbReference>
<feature type="compositionally biased region" description="Gly residues" evidence="8">
    <location>
        <begin position="331"/>
        <end position="371"/>
    </location>
</feature>
<dbReference type="AlphaFoldDB" id="A0A949TLE2"/>
<feature type="transmembrane region" description="Helical" evidence="9">
    <location>
        <begin position="479"/>
        <end position="500"/>
    </location>
</feature>
<keyword evidence="3" id="KW-0328">Glycosyltransferase</keyword>
<accession>A0A949TLE2</accession>
<feature type="domain" description="Glycosyltransferase RgtA/B/C/D-like" evidence="10">
    <location>
        <begin position="66"/>
        <end position="224"/>
    </location>
</feature>
<gene>
    <name evidence="12" type="ORF">I6U48_06725</name>
</gene>
<evidence type="ECO:0000256" key="6">
    <source>
        <dbReference type="ARBA" id="ARBA00022989"/>
    </source>
</evidence>
<dbReference type="GO" id="GO:0010041">
    <property type="term" value="P:response to iron(III) ion"/>
    <property type="evidence" value="ECO:0007669"/>
    <property type="project" value="TreeGrafter"/>
</dbReference>
<keyword evidence="6 9" id="KW-1133">Transmembrane helix</keyword>
<dbReference type="Pfam" id="PF13231">
    <property type="entry name" value="PMT_2"/>
    <property type="match status" value="1"/>
</dbReference>
<keyword evidence="7 9" id="KW-0472">Membrane</keyword>
<dbReference type="EMBL" id="JAEEGC010000027">
    <property type="protein sequence ID" value="MBV7272612.1"/>
    <property type="molecule type" value="Genomic_DNA"/>
</dbReference>
<dbReference type="InterPro" id="IPR056785">
    <property type="entry name" value="YkcA/B-like_C"/>
</dbReference>
<feature type="transmembrane region" description="Helical" evidence="9">
    <location>
        <begin position="445"/>
        <end position="467"/>
    </location>
</feature>
<dbReference type="RefSeq" id="WP_218319648.1">
    <property type="nucleotide sequence ID" value="NZ_JAEEGC010000027.1"/>
</dbReference>
<feature type="transmembrane region" description="Helical" evidence="9">
    <location>
        <begin position="210"/>
        <end position="231"/>
    </location>
</feature>
<dbReference type="PANTHER" id="PTHR33908:SF3">
    <property type="entry name" value="UNDECAPRENYL PHOSPHATE-ALPHA-4-AMINO-4-DEOXY-L-ARABINOSE ARABINOSYL TRANSFERASE"/>
    <property type="match status" value="1"/>
</dbReference>
<evidence type="ECO:0000256" key="7">
    <source>
        <dbReference type="ARBA" id="ARBA00023136"/>
    </source>
</evidence>
<feature type="transmembrane region" description="Helical" evidence="9">
    <location>
        <begin position="112"/>
        <end position="130"/>
    </location>
</feature>
<keyword evidence="13" id="KW-1185">Reference proteome</keyword>
<feature type="region of interest" description="Disordered" evidence="8">
    <location>
        <begin position="261"/>
        <end position="375"/>
    </location>
</feature>
<protein>
    <submittedName>
        <fullName evidence="12">Glycosyltransferase family 39 protein</fullName>
    </submittedName>
</protein>
<feature type="transmembrane region" description="Helical" evidence="9">
    <location>
        <begin position="163"/>
        <end position="179"/>
    </location>
</feature>
<evidence type="ECO:0000256" key="2">
    <source>
        <dbReference type="ARBA" id="ARBA00022475"/>
    </source>
</evidence>
<evidence type="ECO:0000259" key="11">
    <source>
        <dbReference type="Pfam" id="PF24878"/>
    </source>
</evidence>
<dbReference type="PANTHER" id="PTHR33908">
    <property type="entry name" value="MANNOSYLTRANSFERASE YKCB-RELATED"/>
    <property type="match status" value="1"/>
</dbReference>
<keyword evidence="2" id="KW-1003">Cell membrane</keyword>